<sequence>MFVLLELSLVLFANLLVFPSKTSAASIFSGTSLGGSTSQNEATPESDKTLFIESLLSKMMVQDLVLQLHLMFGDDIVGKNSDNARYDEAMSFSPSSPVGNIHDWYPMNKSRYNGLQRLNSDKARLNIPFMHFAECLHGVASYNQSMFPQAIAMAATFDVDLVHRVGRAIGTEARSIGIHACLAPVLDLGKDPRFGRVQEAWGEDKVLTSHMGVAFASGLSKNGSWAEPDAVVPVVKKLIETQHFAAYGAPQSGINAAPWMGHGNREVLGELLTPFKAVLELGGARGVMMSYNEVDDVPAHVSPMLYEALSSWGFDGFIISDDAALEMLHERHFVSKNSNDSLQQWLNAGGMIQYYDYSLENFGEIIVDSVQNDTVPIETLVSDVRRILGVKYDLGLFSNPYIPDDIDPYSLTTEHVPLTLEAAQKSIVLLENRNQTLPLHLKQTQKLAIIGPFVDTLNYGDYSGTFGAYPIANAVTLRQGVLANLERKRLDVEVVSNWGANSWVYNAQYPIPGYLLSTNGTSGGLQATYFADTEFQESVVTKKEIPVLNWGLYPPPGLPSNNFSVIWEGQLQVPVDGDIEGWLGVAVSPNTTAKLFVDGELFSNSSQSKDGNILSNIPTNLDNTAAPPGSSPLLFRSGAQHSIRIEYQAYNNFEKIANQNSINAEVILFWNLVDSSSPVDKAVTTAASADVVVLSVGSAWNSDGEGGDRGTLGLSPNQTTLADAIFALGKPVVLVLQGGRPFAIPEYYNKSSAVLTAFFPGQMGGQAIADVLFGEANPGGRVSLSVPAQTGQLPVYYNYKKTAHNVTYVDIDWRPTYPFGYGLSYTSFEVVSFKAASSSATLSDDGASSSTFTSGDAITFSVGVKNTGSLAGSYVAQVYLLQRVSQITQPVKQLVAFQRVYLEAGESRTVDMDLEVDRFLPILNRKFVLELEKGEYVFALLEHGGSTADQSLNLTMVSV</sequence>
<evidence type="ECO:0000256" key="2">
    <source>
        <dbReference type="ARBA" id="ARBA00005336"/>
    </source>
</evidence>
<evidence type="ECO:0000256" key="9">
    <source>
        <dbReference type="ARBA" id="ARBA00023326"/>
    </source>
</evidence>
<evidence type="ECO:0000256" key="11">
    <source>
        <dbReference type="ARBA" id="ARBA00026107"/>
    </source>
</evidence>
<evidence type="ECO:0000313" key="15">
    <source>
        <dbReference type="Proteomes" id="UP001363622"/>
    </source>
</evidence>
<protein>
    <recommendedName>
        <fullName evidence="11">xylan 1,4-beta-xylosidase</fullName>
        <ecNumber evidence="11">3.2.1.37</ecNumber>
    </recommendedName>
</protein>
<dbReference type="InterPro" id="IPR002772">
    <property type="entry name" value="Glyco_hydro_3_C"/>
</dbReference>
<dbReference type="Pfam" id="PF14310">
    <property type="entry name" value="Fn3-like"/>
    <property type="match status" value="1"/>
</dbReference>
<evidence type="ECO:0000256" key="1">
    <source>
        <dbReference type="ARBA" id="ARBA00004851"/>
    </source>
</evidence>
<evidence type="ECO:0000256" key="3">
    <source>
        <dbReference type="ARBA" id="ARBA00022651"/>
    </source>
</evidence>
<dbReference type="SMART" id="SM01217">
    <property type="entry name" value="Fn3_like"/>
    <property type="match status" value="1"/>
</dbReference>
<keyword evidence="7" id="KW-0119">Carbohydrate metabolism</keyword>
<dbReference type="InterPro" id="IPR037524">
    <property type="entry name" value="PA14/GLEYA"/>
</dbReference>
<dbReference type="PANTHER" id="PTHR42721:SF3">
    <property type="entry name" value="BETA-D-XYLOSIDASE 5-RELATED"/>
    <property type="match status" value="1"/>
</dbReference>
<evidence type="ECO:0000259" key="13">
    <source>
        <dbReference type="PROSITE" id="PS51820"/>
    </source>
</evidence>
<dbReference type="InterPro" id="IPR036881">
    <property type="entry name" value="Glyco_hydro_3_C_sf"/>
</dbReference>
<feature type="chain" id="PRO_5045595392" description="xylan 1,4-beta-xylosidase" evidence="12">
    <location>
        <begin position="25"/>
        <end position="959"/>
    </location>
</feature>
<dbReference type="InterPro" id="IPR026891">
    <property type="entry name" value="Fn3-like"/>
</dbReference>
<comment type="caution">
    <text evidence="14">The sequence shown here is derived from an EMBL/GenBank/DDBJ whole genome shotgun (WGS) entry which is preliminary data.</text>
</comment>
<accession>A0ABR1KKR4</accession>
<comment type="pathway">
    <text evidence="1">Glycan degradation; xylan degradation.</text>
</comment>
<keyword evidence="5 14" id="KW-0378">Hydrolase</keyword>
<dbReference type="Proteomes" id="UP001363622">
    <property type="component" value="Unassembled WGS sequence"/>
</dbReference>
<dbReference type="Pfam" id="PF01915">
    <property type="entry name" value="Glyco_hydro_3_C"/>
    <property type="match status" value="1"/>
</dbReference>
<keyword evidence="6" id="KW-0325">Glycoprotein</keyword>
<gene>
    <name evidence="14" type="ORF">IWZ03DRAFT_347688</name>
</gene>
<dbReference type="InterPro" id="IPR011658">
    <property type="entry name" value="PA14_dom"/>
</dbReference>
<reference evidence="14 15" key="1">
    <citation type="submission" date="2024-04" db="EMBL/GenBank/DDBJ databases">
        <title>Phyllosticta paracitricarpa is synonymous to the EU quarantine fungus P. citricarpa based on phylogenomic analyses.</title>
        <authorList>
            <consortium name="Lawrence Berkeley National Laboratory"/>
            <person name="Van Ingen-Buijs V.A."/>
            <person name="Van Westerhoven A.C."/>
            <person name="Haridas S."/>
            <person name="Skiadas P."/>
            <person name="Martin F."/>
            <person name="Groenewald J.Z."/>
            <person name="Crous P.W."/>
            <person name="Seidl M.F."/>
        </authorList>
    </citation>
    <scope>NUCLEOTIDE SEQUENCE [LARGE SCALE GENOMIC DNA]</scope>
    <source>
        <strain evidence="14 15">CBS 123371</strain>
    </source>
</reference>
<feature type="signal peptide" evidence="12">
    <location>
        <begin position="1"/>
        <end position="24"/>
    </location>
</feature>
<feature type="domain" description="PA14" evidence="13">
    <location>
        <begin position="520"/>
        <end position="687"/>
    </location>
</feature>
<dbReference type="PROSITE" id="PS51820">
    <property type="entry name" value="PA14"/>
    <property type="match status" value="1"/>
</dbReference>
<evidence type="ECO:0000256" key="12">
    <source>
        <dbReference type="SAM" id="SignalP"/>
    </source>
</evidence>
<evidence type="ECO:0000313" key="14">
    <source>
        <dbReference type="EMBL" id="KAK7516425.1"/>
    </source>
</evidence>
<dbReference type="Gene3D" id="2.60.40.10">
    <property type="entry name" value="Immunoglobulins"/>
    <property type="match status" value="1"/>
</dbReference>
<dbReference type="InterPro" id="IPR036962">
    <property type="entry name" value="Glyco_hydro_3_N_sf"/>
</dbReference>
<proteinExistence type="inferred from homology"/>
<dbReference type="EC" id="3.2.1.37" evidence="11"/>
<keyword evidence="3" id="KW-0858">Xylan degradation</keyword>
<dbReference type="SUPFAM" id="SSF52279">
    <property type="entry name" value="Beta-D-glucan exohydrolase, C-terminal domain"/>
    <property type="match status" value="1"/>
</dbReference>
<dbReference type="SMART" id="SM00758">
    <property type="entry name" value="PA14"/>
    <property type="match status" value="1"/>
</dbReference>
<comment type="catalytic activity">
    <reaction evidence="10">
        <text>Hydrolysis of (1-&gt;4)-beta-D-xylans, to remove successive D-xylose residues from the non-reducing termini.</text>
        <dbReference type="EC" id="3.2.1.37"/>
    </reaction>
</comment>
<dbReference type="PRINTS" id="PR00133">
    <property type="entry name" value="GLHYDRLASE3"/>
</dbReference>
<evidence type="ECO:0000256" key="7">
    <source>
        <dbReference type="ARBA" id="ARBA00023277"/>
    </source>
</evidence>
<dbReference type="Pfam" id="PF00933">
    <property type="entry name" value="Glyco_hydro_3"/>
    <property type="match status" value="1"/>
</dbReference>
<evidence type="ECO:0000256" key="8">
    <source>
        <dbReference type="ARBA" id="ARBA00023295"/>
    </source>
</evidence>
<keyword evidence="8" id="KW-0326">Glycosidase</keyword>
<organism evidence="14 15">
    <name type="scientific">Phyllosticta citriasiana</name>
    <dbReference type="NCBI Taxonomy" id="595635"/>
    <lineage>
        <taxon>Eukaryota</taxon>
        <taxon>Fungi</taxon>
        <taxon>Dikarya</taxon>
        <taxon>Ascomycota</taxon>
        <taxon>Pezizomycotina</taxon>
        <taxon>Dothideomycetes</taxon>
        <taxon>Dothideomycetes incertae sedis</taxon>
        <taxon>Botryosphaeriales</taxon>
        <taxon>Phyllostictaceae</taxon>
        <taxon>Phyllosticta</taxon>
    </lineage>
</organism>
<dbReference type="InterPro" id="IPR001764">
    <property type="entry name" value="Glyco_hydro_3_N"/>
</dbReference>
<dbReference type="Gene3D" id="3.20.20.300">
    <property type="entry name" value="Glycoside hydrolase, family 3, N-terminal domain"/>
    <property type="match status" value="1"/>
</dbReference>
<dbReference type="InterPro" id="IPR017853">
    <property type="entry name" value="GH"/>
</dbReference>
<dbReference type="Pfam" id="PF07691">
    <property type="entry name" value="PA14"/>
    <property type="match status" value="1"/>
</dbReference>
<dbReference type="Gene3D" id="3.40.50.1700">
    <property type="entry name" value="Glycoside hydrolase family 3 C-terminal domain"/>
    <property type="match status" value="2"/>
</dbReference>
<name>A0ABR1KKR4_9PEZI</name>
<dbReference type="PANTHER" id="PTHR42721">
    <property type="entry name" value="SUGAR HYDROLASE-RELATED"/>
    <property type="match status" value="1"/>
</dbReference>
<dbReference type="GO" id="GO:0016787">
    <property type="term" value="F:hydrolase activity"/>
    <property type="evidence" value="ECO:0007669"/>
    <property type="project" value="UniProtKB-KW"/>
</dbReference>
<keyword evidence="4 12" id="KW-0732">Signal</keyword>
<evidence type="ECO:0000256" key="10">
    <source>
        <dbReference type="ARBA" id="ARBA00024574"/>
    </source>
</evidence>
<dbReference type="SUPFAM" id="SSF51445">
    <property type="entry name" value="(Trans)glycosidases"/>
    <property type="match status" value="1"/>
</dbReference>
<comment type="similarity">
    <text evidence="2">Belongs to the glycosyl hydrolase 3 family.</text>
</comment>
<evidence type="ECO:0000256" key="6">
    <source>
        <dbReference type="ARBA" id="ARBA00023180"/>
    </source>
</evidence>
<dbReference type="EMBL" id="JBBPHU010000006">
    <property type="protein sequence ID" value="KAK7516425.1"/>
    <property type="molecule type" value="Genomic_DNA"/>
</dbReference>
<dbReference type="InterPro" id="IPR044993">
    <property type="entry name" value="BXL"/>
</dbReference>
<evidence type="ECO:0000256" key="4">
    <source>
        <dbReference type="ARBA" id="ARBA00022729"/>
    </source>
</evidence>
<dbReference type="InterPro" id="IPR013783">
    <property type="entry name" value="Ig-like_fold"/>
</dbReference>
<keyword evidence="15" id="KW-1185">Reference proteome</keyword>
<keyword evidence="9" id="KW-0624">Polysaccharide degradation</keyword>
<evidence type="ECO:0000256" key="5">
    <source>
        <dbReference type="ARBA" id="ARBA00022801"/>
    </source>
</evidence>